<evidence type="ECO:0000256" key="1">
    <source>
        <dbReference type="ARBA" id="ARBA00008361"/>
    </source>
</evidence>
<proteinExistence type="inferred from homology"/>
<dbReference type="GO" id="GO:0008757">
    <property type="term" value="F:S-adenosylmethionine-dependent methyltransferase activity"/>
    <property type="evidence" value="ECO:0007669"/>
    <property type="project" value="InterPro"/>
</dbReference>
<keyword evidence="3 5" id="KW-0808">Transferase</keyword>
<dbReference type="InterPro" id="IPR029063">
    <property type="entry name" value="SAM-dependent_MTases_sf"/>
</dbReference>
<dbReference type="InterPro" id="IPR051052">
    <property type="entry name" value="Diverse_substrate_MTase"/>
</dbReference>
<sequence length="282" mass="30782">MGERCLWARGECPFSCTRAAKPCGKGCGTVNYDRFTDLVADYVKYRPTYPREVATFVHVECGVAPGASVADIGAGTGISSRLFLDAGHPVVAVEPNAAMREAADRFLADYPGYRSVAGTAEATTLPDASVDLVSAAQAFHWFDKAGARREFARILKPRGKIVLFWNSRLLKGSAFLEGFEALLQRFSEDYASVAESYPTDDAMAEWFGNGFAQKTVFPNAQLLDFDGLRGRLASSSYAPKPGDPRYEPMLAALRELFDATQQAGRVNFAYETRVFVGKPVRG</sequence>
<comment type="caution">
    <text evidence="5">The sequence shown here is derived from an EMBL/GenBank/DDBJ whole genome shotgun (WGS) entry which is preliminary data.</text>
</comment>
<reference evidence="5 6" key="1">
    <citation type="submission" date="2018-01" db="EMBL/GenBank/DDBJ databases">
        <title>Genomic Encyclopedia of Type Strains, Phase III (KMG-III): the genomes of soil and plant-associated and newly described type strains.</title>
        <authorList>
            <person name="Whitman W."/>
        </authorList>
    </citation>
    <scope>NUCLEOTIDE SEQUENCE [LARGE SCALE GENOMIC DNA]</scope>
    <source>
        <strain evidence="5 6">JCM 18070</strain>
    </source>
</reference>
<dbReference type="EMBL" id="PQGA01000003">
    <property type="protein sequence ID" value="POR53576.1"/>
    <property type="molecule type" value="Genomic_DNA"/>
</dbReference>
<dbReference type="AlphaFoldDB" id="A0A2S4MFQ3"/>
<dbReference type="Pfam" id="PF08241">
    <property type="entry name" value="Methyltransf_11"/>
    <property type="match status" value="1"/>
</dbReference>
<accession>A0A2S4MFQ3</accession>
<keyword evidence="2 5" id="KW-0489">Methyltransferase</keyword>
<dbReference type="Proteomes" id="UP000237381">
    <property type="component" value="Unassembled WGS sequence"/>
</dbReference>
<organism evidence="5 6">
    <name type="scientific">Paraburkholderia eburnea</name>
    <dbReference type="NCBI Taxonomy" id="1189126"/>
    <lineage>
        <taxon>Bacteria</taxon>
        <taxon>Pseudomonadati</taxon>
        <taxon>Pseudomonadota</taxon>
        <taxon>Betaproteobacteria</taxon>
        <taxon>Burkholderiales</taxon>
        <taxon>Burkholderiaceae</taxon>
        <taxon>Paraburkholderia</taxon>
    </lineage>
</organism>
<protein>
    <submittedName>
        <fullName evidence="5">Methyltransferase family protein</fullName>
    </submittedName>
</protein>
<evidence type="ECO:0000256" key="3">
    <source>
        <dbReference type="ARBA" id="ARBA00022679"/>
    </source>
</evidence>
<evidence type="ECO:0000313" key="5">
    <source>
        <dbReference type="EMBL" id="POR53576.1"/>
    </source>
</evidence>
<dbReference type="GO" id="GO:0032259">
    <property type="term" value="P:methylation"/>
    <property type="evidence" value="ECO:0007669"/>
    <property type="project" value="UniProtKB-KW"/>
</dbReference>
<keyword evidence="6" id="KW-1185">Reference proteome</keyword>
<evidence type="ECO:0000259" key="4">
    <source>
        <dbReference type="Pfam" id="PF08241"/>
    </source>
</evidence>
<dbReference type="PANTHER" id="PTHR44942:SF4">
    <property type="entry name" value="METHYLTRANSFERASE TYPE 11 DOMAIN-CONTAINING PROTEIN"/>
    <property type="match status" value="1"/>
</dbReference>
<comment type="similarity">
    <text evidence="1">Belongs to the methyltransferase superfamily.</text>
</comment>
<dbReference type="SUPFAM" id="SSF53335">
    <property type="entry name" value="S-adenosyl-L-methionine-dependent methyltransferases"/>
    <property type="match status" value="1"/>
</dbReference>
<feature type="domain" description="Methyltransferase type 11" evidence="4">
    <location>
        <begin position="71"/>
        <end position="163"/>
    </location>
</feature>
<name>A0A2S4MFQ3_9BURK</name>
<dbReference type="CDD" id="cd02440">
    <property type="entry name" value="AdoMet_MTases"/>
    <property type="match status" value="1"/>
</dbReference>
<evidence type="ECO:0000313" key="6">
    <source>
        <dbReference type="Proteomes" id="UP000237381"/>
    </source>
</evidence>
<dbReference type="PANTHER" id="PTHR44942">
    <property type="entry name" value="METHYLTRANSF_11 DOMAIN-CONTAINING PROTEIN"/>
    <property type="match status" value="1"/>
</dbReference>
<dbReference type="Gene3D" id="3.40.50.150">
    <property type="entry name" value="Vaccinia Virus protein VP39"/>
    <property type="match status" value="1"/>
</dbReference>
<gene>
    <name evidence="5" type="ORF">B0G62_103148</name>
</gene>
<evidence type="ECO:0000256" key="2">
    <source>
        <dbReference type="ARBA" id="ARBA00022603"/>
    </source>
</evidence>
<dbReference type="InterPro" id="IPR013216">
    <property type="entry name" value="Methyltransf_11"/>
</dbReference>